<dbReference type="EMBL" id="CP029553">
    <property type="protein sequence ID" value="AWN48437.1"/>
    <property type="molecule type" value="Genomic_DNA"/>
</dbReference>
<evidence type="ECO:0000313" key="2">
    <source>
        <dbReference type="EMBL" id="AWN48437.1"/>
    </source>
</evidence>
<gene>
    <name evidence="2" type="ORF">DK419_20480</name>
</gene>
<sequence length="78" mass="8235">MPLFIKGPTVDALAHDPASLTRGTETEAVRQASRGALACETDDLVAQPTAFARRLREQAGPNPQPVDQAFLNGLYGGS</sequence>
<dbReference type="AlphaFoldDB" id="A0A2U8WQN3"/>
<keyword evidence="3" id="KW-1185">Reference proteome</keyword>
<dbReference type="InterPro" id="IPR011660">
    <property type="entry name" value="VapB-like"/>
</dbReference>
<dbReference type="Pfam" id="PF07704">
    <property type="entry name" value="PSK_trans_fac"/>
    <property type="match status" value="1"/>
</dbReference>
<feature type="region of interest" description="Disordered" evidence="1">
    <location>
        <begin position="56"/>
        <end position="78"/>
    </location>
</feature>
<evidence type="ECO:0000313" key="3">
    <source>
        <dbReference type="Proteomes" id="UP000245444"/>
    </source>
</evidence>
<protein>
    <submittedName>
        <fullName evidence="2">Transcription factor</fullName>
    </submittedName>
</protein>
<evidence type="ECO:0000256" key="1">
    <source>
        <dbReference type="SAM" id="MobiDB-lite"/>
    </source>
</evidence>
<dbReference type="OrthoDB" id="9814421at2"/>
<dbReference type="Proteomes" id="UP000245444">
    <property type="component" value="Chromosome"/>
</dbReference>
<accession>A0A2U8WQN3</accession>
<name>A0A2U8WQN3_9HYPH</name>
<dbReference type="KEGG" id="mtea:DK419_20480"/>
<reference evidence="2 3" key="1">
    <citation type="submission" date="2018-05" db="EMBL/GenBank/DDBJ databases">
        <title>Complete Genome Sequence of Methylobacterium sp. 17Sr1-28.</title>
        <authorList>
            <person name="Srinivasan S."/>
        </authorList>
    </citation>
    <scope>NUCLEOTIDE SEQUENCE [LARGE SCALE GENOMIC DNA]</scope>
    <source>
        <strain evidence="2 3">17Sr1-28</strain>
    </source>
</reference>
<organism evidence="2 3">
    <name type="scientific">Methylobacterium terrae</name>
    <dbReference type="NCBI Taxonomy" id="2202827"/>
    <lineage>
        <taxon>Bacteria</taxon>
        <taxon>Pseudomonadati</taxon>
        <taxon>Pseudomonadota</taxon>
        <taxon>Alphaproteobacteria</taxon>
        <taxon>Hyphomicrobiales</taxon>
        <taxon>Methylobacteriaceae</taxon>
        <taxon>Methylobacterium</taxon>
    </lineage>
</organism>
<dbReference type="RefSeq" id="WP_109960726.1">
    <property type="nucleotide sequence ID" value="NZ_CP029553.1"/>
</dbReference>
<proteinExistence type="predicted"/>